<sequence length="523" mass="60503">MDIDDTFNTFYIDLEVDGLTEEQSVFIADETSNTFGPDSVYIIETSEKLSGNSFEKLENERSETHLSLVSSNLQPKDRNTLYSKKTNVSFNEFLQREKSNDICQHGEMSDVGTEHKSMLETMWYFGELYFALSYIWNKKAITKIRTFCDFRDIVGDNYIDKRAVTVGSVAEGLYEPTSSFGIIFILKWIKVVTDIPEKMLSEVHFYISIDKDLDYPGYCFLTVHSGFEYELISNCVKRKGQSFHLSSRLFKLFLMGENANSSSNSNCSLSLTYALGPCEIGNLWTFISSKNRKFITEYLKLKLMRLGVLLIPEGHPRSTARDLQWRISFDLQEKMLNINNKQMYADLRYRQFLILVGTHTDAMSGWILLGFHFLQLGWFNSCLNIVAYVEVLKKEYWLLNTGVSNYTAMDIHEYRKLLRLTRCSFMKMLKRLCKQPVLVPEASSLIPSECVFQEDINFIHIPLDVITHYLKFLCMAQNGNINLCPEILIQAMEASQSTDITEDMKRVSEQLFATMERILHDNL</sequence>
<dbReference type="AlphaFoldDB" id="A0A8S3TU57"/>
<evidence type="ECO:0000313" key="2">
    <source>
        <dbReference type="Proteomes" id="UP000683360"/>
    </source>
</evidence>
<accession>A0A8S3TU57</accession>
<proteinExistence type="predicted"/>
<dbReference type="Proteomes" id="UP000683360">
    <property type="component" value="Unassembled WGS sequence"/>
</dbReference>
<gene>
    <name evidence="1" type="ORF">MEDL_45896</name>
</gene>
<comment type="caution">
    <text evidence="1">The sequence shown here is derived from an EMBL/GenBank/DDBJ whole genome shotgun (WGS) entry which is preliminary data.</text>
</comment>
<evidence type="ECO:0008006" key="3">
    <source>
        <dbReference type="Google" id="ProtNLM"/>
    </source>
</evidence>
<dbReference type="EMBL" id="CAJPWZ010002201">
    <property type="protein sequence ID" value="CAG2233235.1"/>
    <property type="molecule type" value="Genomic_DNA"/>
</dbReference>
<name>A0A8S3TU57_MYTED</name>
<dbReference type="OrthoDB" id="6112914at2759"/>
<evidence type="ECO:0000313" key="1">
    <source>
        <dbReference type="EMBL" id="CAG2233235.1"/>
    </source>
</evidence>
<organism evidence="1 2">
    <name type="scientific">Mytilus edulis</name>
    <name type="common">Blue mussel</name>
    <dbReference type="NCBI Taxonomy" id="6550"/>
    <lineage>
        <taxon>Eukaryota</taxon>
        <taxon>Metazoa</taxon>
        <taxon>Spiralia</taxon>
        <taxon>Lophotrochozoa</taxon>
        <taxon>Mollusca</taxon>
        <taxon>Bivalvia</taxon>
        <taxon>Autobranchia</taxon>
        <taxon>Pteriomorphia</taxon>
        <taxon>Mytilida</taxon>
        <taxon>Mytiloidea</taxon>
        <taxon>Mytilidae</taxon>
        <taxon>Mytilinae</taxon>
        <taxon>Mytilus</taxon>
    </lineage>
</organism>
<keyword evidence="2" id="KW-1185">Reference proteome</keyword>
<reference evidence="1" key="1">
    <citation type="submission" date="2021-03" db="EMBL/GenBank/DDBJ databases">
        <authorList>
            <person name="Bekaert M."/>
        </authorList>
    </citation>
    <scope>NUCLEOTIDE SEQUENCE</scope>
</reference>
<protein>
    <recommendedName>
        <fullName evidence="3">Mab-21-like HhH/H2TH-like domain-containing protein</fullName>
    </recommendedName>
</protein>